<dbReference type="InterPro" id="IPR036691">
    <property type="entry name" value="Endo/exonu/phosph_ase_sf"/>
</dbReference>
<dbReference type="EMBL" id="CP119943">
    <property type="protein sequence ID" value="WFC97535.1"/>
    <property type="molecule type" value="Genomic_DNA"/>
</dbReference>
<feature type="region of interest" description="Disordered" evidence="1">
    <location>
        <begin position="111"/>
        <end position="195"/>
    </location>
</feature>
<dbReference type="Pfam" id="PF22669">
    <property type="entry name" value="Exo_endo_phos2"/>
    <property type="match status" value="2"/>
</dbReference>
<evidence type="ECO:0000259" key="2">
    <source>
        <dbReference type="SMART" id="SM00128"/>
    </source>
</evidence>
<feature type="compositionally biased region" description="Low complexity" evidence="1">
    <location>
        <begin position="567"/>
        <end position="579"/>
    </location>
</feature>
<gene>
    <name evidence="3" type="ORF">MYAM1_000249</name>
</gene>
<organism evidence="3 4">
    <name type="scientific">Malassezia yamatoensis</name>
    <dbReference type="NCBI Taxonomy" id="253288"/>
    <lineage>
        <taxon>Eukaryota</taxon>
        <taxon>Fungi</taxon>
        <taxon>Dikarya</taxon>
        <taxon>Basidiomycota</taxon>
        <taxon>Ustilaginomycotina</taxon>
        <taxon>Malasseziomycetes</taxon>
        <taxon>Malasseziales</taxon>
        <taxon>Malasseziaceae</taxon>
        <taxon>Malassezia</taxon>
    </lineage>
</organism>
<feature type="region of interest" description="Disordered" evidence="1">
    <location>
        <begin position="558"/>
        <end position="581"/>
    </location>
</feature>
<reference evidence="3 4" key="1">
    <citation type="submission" date="2023-03" db="EMBL/GenBank/DDBJ databases">
        <title>Mating type loci evolution in Malassezia.</title>
        <authorList>
            <person name="Coelho M.A."/>
        </authorList>
    </citation>
    <scope>NUCLEOTIDE SEQUENCE [LARGE SCALE GENOMIC DNA]</scope>
    <source>
        <strain evidence="3 4">CBS 9725</strain>
    </source>
</reference>
<feature type="region of interest" description="Disordered" evidence="1">
    <location>
        <begin position="454"/>
        <end position="522"/>
    </location>
</feature>
<feature type="compositionally biased region" description="Low complexity" evidence="1">
    <location>
        <begin position="241"/>
        <end position="250"/>
    </location>
</feature>
<evidence type="ECO:0000256" key="1">
    <source>
        <dbReference type="SAM" id="MobiDB-lite"/>
    </source>
</evidence>
<protein>
    <recommendedName>
        <fullName evidence="2">Inositol polyphosphate-related phosphatase domain-containing protein</fullName>
    </recommendedName>
</protein>
<sequence>MHFDTQDRDDIQDETQSASDRGLKVRIMTWNMHGKIPDCDLELLFGKIPGHDPRPMQNQPTGTLPRLEPDNSHPYHLVVVACQECPWGQGGQLTTTLHTAGEVGSLALGRSRPARDLLSGDHRRAGTLKKSTGHEEGSRTSEIQGLDATAPREVEDQALGKRPSPKPSLSLQIDEEEEAEPATVFSPASDPRRHPRAKAVGWSKVCEDYFCNAGSPISHDHFNDLLPSDSSMDASRDWSQTDTTSPSDPTFARLTSKFSRSSLKDTNLQHRKSRASLHSPRGISPQPSRASLRSDATSLHPDKARDLRRLPNQLGLYELVIKHRMMGCYLAVYVYRPCYALVKGASANHVKSGLLAGRMGNKGGVGISIHIANTRLLFINSHLAVRVEVSRKHADWLVLNKSYEQAFAFDQLQSAMRHGKVFKGFREAPVTFPPTYKFDIYKANLAARRLRADAPNGSASEEDPHRSHHSKRSIWSRIKHRSSHSENPPVSSNQPMNPTESDLVGKDDTGSLSELSESSSIMEEAADLLRPSASSELIQGDTSHPLKPDFVSALQTRKSIRKRENASEASPSSPSYDSSAKQRVPSWCDRVLFKSNYDPNKRRYLPHESKTSNRANLKLSHVEGDSTVRHLIQAPISWLQSKGSASTDPQPTAYEKEKVEVIAYNTLGDETARKVCAQSDHRPVIFSAIIHL</sequence>
<keyword evidence="4" id="KW-1185">Reference proteome</keyword>
<dbReference type="InterPro" id="IPR046985">
    <property type="entry name" value="IP5"/>
</dbReference>
<dbReference type="SUPFAM" id="SSF56219">
    <property type="entry name" value="DNase I-like"/>
    <property type="match status" value="1"/>
</dbReference>
<proteinExistence type="predicted"/>
<feature type="compositionally biased region" description="Low complexity" evidence="1">
    <location>
        <begin position="511"/>
        <end position="520"/>
    </location>
</feature>
<feature type="compositionally biased region" description="Basic and acidic residues" evidence="1">
    <location>
        <begin position="113"/>
        <end position="124"/>
    </location>
</feature>
<dbReference type="GO" id="GO:0004439">
    <property type="term" value="F:phosphatidylinositol-4,5-bisphosphate 5-phosphatase activity"/>
    <property type="evidence" value="ECO:0007669"/>
    <property type="project" value="TreeGrafter"/>
</dbReference>
<dbReference type="GO" id="GO:0046856">
    <property type="term" value="P:phosphatidylinositol dephosphorylation"/>
    <property type="evidence" value="ECO:0007669"/>
    <property type="project" value="InterPro"/>
</dbReference>
<evidence type="ECO:0000313" key="3">
    <source>
        <dbReference type="EMBL" id="WFC97535.1"/>
    </source>
</evidence>
<dbReference type="Proteomes" id="UP001219567">
    <property type="component" value="Chromosome 1"/>
</dbReference>
<feature type="compositionally biased region" description="Polar residues" evidence="1">
    <location>
        <begin position="285"/>
        <end position="297"/>
    </location>
</feature>
<feature type="region of interest" description="Disordered" evidence="1">
    <location>
        <begin position="232"/>
        <end position="302"/>
    </location>
</feature>
<dbReference type="AlphaFoldDB" id="A0AAJ5YQV8"/>
<dbReference type="Gene3D" id="3.60.10.10">
    <property type="entry name" value="Endonuclease/exonuclease/phosphatase"/>
    <property type="match status" value="2"/>
</dbReference>
<name>A0AAJ5YQV8_9BASI</name>
<feature type="compositionally biased region" description="Basic and acidic residues" evidence="1">
    <location>
        <begin position="150"/>
        <end position="159"/>
    </location>
</feature>
<feature type="compositionally biased region" description="Polar residues" evidence="1">
    <location>
        <begin position="485"/>
        <end position="500"/>
    </location>
</feature>
<feature type="compositionally biased region" description="Basic residues" evidence="1">
    <location>
        <begin position="466"/>
        <end position="482"/>
    </location>
</feature>
<evidence type="ECO:0000313" key="4">
    <source>
        <dbReference type="Proteomes" id="UP001219567"/>
    </source>
</evidence>
<feature type="compositionally biased region" description="Polar residues" evidence="1">
    <location>
        <begin position="256"/>
        <end position="266"/>
    </location>
</feature>
<dbReference type="InterPro" id="IPR000300">
    <property type="entry name" value="IPPc"/>
</dbReference>
<dbReference type="PANTHER" id="PTHR11200">
    <property type="entry name" value="INOSITOL 5-PHOSPHATASE"/>
    <property type="match status" value="1"/>
</dbReference>
<accession>A0AAJ5YQV8</accession>
<feature type="domain" description="Inositol polyphosphate-related phosphatase" evidence="2">
    <location>
        <begin position="236"/>
        <end position="640"/>
    </location>
</feature>
<dbReference type="SMART" id="SM00128">
    <property type="entry name" value="IPPc"/>
    <property type="match status" value="1"/>
</dbReference>
<dbReference type="PANTHER" id="PTHR11200:SF275">
    <property type="entry name" value="LD06095P"/>
    <property type="match status" value="1"/>
</dbReference>